<proteinExistence type="predicted"/>
<keyword evidence="4" id="KW-1185">Reference proteome</keyword>
<evidence type="ECO:0000313" key="4">
    <source>
        <dbReference type="Proteomes" id="UP000218231"/>
    </source>
</evidence>
<comment type="caution">
    <text evidence="3">The sequence shown here is derived from an EMBL/GenBank/DDBJ whole genome shotgun (WGS) entry which is preliminary data.</text>
</comment>
<evidence type="ECO:0000313" key="3">
    <source>
        <dbReference type="EMBL" id="PAV63722.1"/>
    </source>
</evidence>
<keyword evidence="2" id="KW-0812">Transmembrane</keyword>
<sequence>MSDQNPDPPIATITPAQTEEGHAKPAPKEKLKVFTELIDEEAQAATARRTAKLKNFQRVRIALVCLIICIAICHLIPLALIIVGYYFIGNCPDQAKILMIIQTNPNKYHIPEP</sequence>
<evidence type="ECO:0000256" key="1">
    <source>
        <dbReference type="SAM" id="MobiDB-lite"/>
    </source>
</evidence>
<evidence type="ECO:0000256" key="2">
    <source>
        <dbReference type="SAM" id="Phobius"/>
    </source>
</evidence>
<keyword evidence="2" id="KW-0472">Membrane</keyword>
<keyword evidence="2" id="KW-1133">Transmembrane helix</keyword>
<dbReference type="EMBL" id="LIAE01010296">
    <property type="protein sequence ID" value="PAV63722.1"/>
    <property type="molecule type" value="Genomic_DNA"/>
</dbReference>
<reference evidence="3 4" key="1">
    <citation type="journal article" date="2017" name="Curr. Biol.">
        <title>Genome architecture and evolution of a unichromosomal asexual nematode.</title>
        <authorList>
            <person name="Fradin H."/>
            <person name="Zegar C."/>
            <person name="Gutwein M."/>
            <person name="Lucas J."/>
            <person name="Kovtun M."/>
            <person name="Corcoran D."/>
            <person name="Baugh L.R."/>
            <person name="Kiontke K."/>
            <person name="Gunsalus K."/>
            <person name="Fitch D.H."/>
            <person name="Piano F."/>
        </authorList>
    </citation>
    <scope>NUCLEOTIDE SEQUENCE [LARGE SCALE GENOMIC DNA]</scope>
    <source>
        <strain evidence="3">PF1309</strain>
    </source>
</reference>
<organism evidence="3 4">
    <name type="scientific">Diploscapter pachys</name>
    <dbReference type="NCBI Taxonomy" id="2018661"/>
    <lineage>
        <taxon>Eukaryota</taxon>
        <taxon>Metazoa</taxon>
        <taxon>Ecdysozoa</taxon>
        <taxon>Nematoda</taxon>
        <taxon>Chromadorea</taxon>
        <taxon>Rhabditida</taxon>
        <taxon>Rhabditina</taxon>
        <taxon>Rhabditomorpha</taxon>
        <taxon>Rhabditoidea</taxon>
        <taxon>Rhabditidae</taxon>
        <taxon>Diploscapter</taxon>
    </lineage>
</organism>
<name>A0A2A2JQ96_9BILA</name>
<protein>
    <submittedName>
        <fullName evidence="3">Uncharacterized protein</fullName>
    </submittedName>
</protein>
<accession>A0A2A2JQ96</accession>
<dbReference type="Proteomes" id="UP000218231">
    <property type="component" value="Unassembled WGS sequence"/>
</dbReference>
<feature type="transmembrane region" description="Helical" evidence="2">
    <location>
        <begin position="61"/>
        <end position="88"/>
    </location>
</feature>
<dbReference type="AlphaFoldDB" id="A0A2A2JQ96"/>
<feature type="region of interest" description="Disordered" evidence="1">
    <location>
        <begin position="1"/>
        <end position="26"/>
    </location>
</feature>
<gene>
    <name evidence="3" type="ORF">WR25_11554</name>
</gene>